<dbReference type="AlphaFoldDB" id="A0A1S1MWZ5"/>
<name>A0A1S1MWZ5_9GAMM</name>
<gene>
    <name evidence="1" type="ORF">BIW53_18850</name>
</gene>
<dbReference type="OrthoDB" id="5729221at2"/>
<keyword evidence="2" id="KW-1185">Reference proteome</keyword>
<dbReference type="STRING" id="327939.BIW53_18850"/>
<protein>
    <submittedName>
        <fullName evidence="1">Uncharacterized protein</fullName>
    </submittedName>
</protein>
<dbReference type="EMBL" id="MNAN01000037">
    <property type="protein sequence ID" value="OHU93422.1"/>
    <property type="molecule type" value="Genomic_DNA"/>
</dbReference>
<reference evidence="1 2" key="1">
    <citation type="submission" date="2016-10" db="EMBL/GenBank/DDBJ databases">
        <title>Pseudoalteromonas amylolytica sp. nov., isolated from the surface seawater.</title>
        <authorList>
            <person name="Wu Y.-H."/>
            <person name="Cheng H."/>
            <person name="Jin X.-B."/>
            <person name="Wang C.-S."/>
            <person name="Xu X.-W."/>
        </authorList>
    </citation>
    <scope>NUCLEOTIDE SEQUENCE [LARGE SCALE GENOMIC DNA]</scope>
    <source>
        <strain evidence="1 2">JCM 12483</strain>
    </source>
</reference>
<comment type="caution">
    <text evidence="1">The sequence shown here is derived from an EMBL/GenBank/DDBJ whole genome shotgun (WGS) entry which is preliminary data.</text>
</comment>
<organism evidence="1 2">
    <name type="scientific">Pseudoalteromonas byunsanensis</name>
    <dbReference type="NCBI Taxonomy" id="327939"/>
    <lineage>
        <taxon>Bacteria</taxon>
        <taxon>Pseudomonadati</taxon>
        <taxon>Pseudomonadota</taxon>
        <taxon>Gammaproteobacteria</taxon>
        <taxon>Alteromonadales</taxon>
        <taxon>Pseudoalteromonadaceae</taxon>
        <taxon>Pseudoalteromonas</taxon>
    </lineage>
</organism>
<dbReference type="RefSeq" id="WP_070993577.1">
    <property type="nucleotide sequence ID" value="NZ_CBCSHD010000012.1"/>
</dbReference>
<evidence type="ECO:0000313" key="1">
    <source>
        <dbReference type="EMBL" id="OHU93422.1"/>
    </source>
</evidence>
<accession>A0A1S1MWZ5</accession>
<dbReference type="Proteomes" id="UP000180253">
    <property type="component" value="Unassembled WGS sequence"/>
</dbReference>
<sequence length="342" mass="37750">MLKNFFVAAFVITLAACKATPYKTPLAEQSLDGPIDVYVMISQQELEADFPVQDSSAVGAQFGLVGALVSIAIDSAANSANTEAAQDPLTIVRNELNSFDFDSLLFETIKTRIQLANQKLGNAYLVHSHAELGEKTEIGNNYMVVAADYRLLMDFRTVKVSANAYIKERLASDKKAENSELYRNLFTVLSEQLPVAEKSEEYIAKQIANAEAEFDALPEAVKSERVYKAKLQRKIKKARLPVPDFEEARLITANAWATTYQGQLKGNLIASIDSLVDLINLDVQDTTDPSTYEPPKSKALTAVHSQVVQELPERKILRITHGMLAGKMCSIPNSTTEKRTCL</sequence>
<dbReference type="PROSITE" id="PS51257">
    <property type="entry name" value="PROKAR_LIPOPROTEIN"/>
    <property type="match status" value="1"/>
</dbReference>
<proteinExistence type="predicted"/>
<evidence type="ECO:0000313" key="2">
    <source>
        <dbReference type="Proteomes" id="UP000180253"/>
    </source>
</evidence>